<protein>
    <submittedName>
        <fullName evidence="2">Uncharacterized protein</fullName>
    </submittedName>
</protein>
<dbReference type="GeneID" id="59238838"/>
<dbReference type="EMBL" id="CP058611">
    <property type="protein sequence ID" value="QLG75035.1"/>
    <property type="molecule type" value="Genomic_DNA"/>
</dbReference>
<keyword evidence="3" id="KW-1185">Reference proteome</keyword>
<sequence length="847" mass="94953">MAIQGGIKEIHRIHVTNLTRLTVECESFLPNPVSRLDPMSSLREQTQLLGICLRKIIGELSLSSPVDLLLSFRRWFSNKYLLECYKKCLSAVPKVIFSIDSPVFRSKVRPTFVVCVMNLYSSLVQVQEILGGGFDGLGQLISSFEDQFFSSYNDANNCILRLDQVHDLLSHTFDVVSAPLMDISKVAKRDFFRLSLKKFSFDRSLVEICQFSNGELAVFKINSEELPNISSSPKKLLSQLLKGNYKLLDLGRTLLFPSLRRHDLEIFDLLSQSTVQLRTATGNNVTLMVQCIDPLQWESHWKQSFKRLFDKNDLIPTILRSSSSASITKSSHSYQKFKLKLSKLEDLRPLSSEGLPIMLPSPVSPTDTNTTSTQAQSQAKKPQTGLHRSKPLRRPLSTLMSVEQETGSQVGRLANSSLLASPSLQEIANLSCDKLIELDRAIEMDFSPLATPELTMQKYKSVSEEPSLERITINSEKDVEVSDLESFISTEPEHKGDPHNESPVFNPVAGMYKPMLYTRNSSSLLSIFSSKSKKDEETIRGPEKIEREVEKRSNSSSMSSLFDAKSTDSPTEKESETLPPGIDTRNDEVIFENNQVRISFWNGKHWNRVGKSALTFLIYRLGDGNTVMLARTAEESKSCKFAIKISKGWKCIRSAAQDIQIVIPKEDFMASMIPSEFNTLTLRCLQVERLLNILQHCIKGDLPSSMPKSSTVQTLSSMPSSCISNPLTRSSTAMSGLTDPKTDTINTVLLLSSLKVKIHSAIEGKGWNVQSIGHVDICVQESKDTIIAVKFNIVLMDKKPLTFISQLDEIERIGRTGLLLASKKNEKLLEFQNKIVADQVYQLIKPS</sequence>
<reference evidence="2 3" key="1">
    <citation type="submission" date="2020-07" db="EMBL/GenBank/DDBJ databases">
        <title>The yeast mating-type switching endonuclease HO is a domesticated member of an unorthodox homing genetic element family.</title>
        <authorList>
            <person name="Coughlan A.Y."/>
            <person name="Lombardi L."/>
            <person name="Braun-Galleani S."/>
            <person name="Martos A.R."/>
            <person name="Galeote V."/>
            <person name="Bigey F."/>
            <person name="Dequin S."/>
            <person name="Byrne K.P."/>
            <person name="Wolfe K.H."/>
        </authorList>
    </citation>
    <scope>NUCLEOTIDE SEQUENCE [LARGE SCALE GENOMIC DNA]</scope>
    <source>
        <strain evidence="2 3">NRRL Y-6702</strain>
    </source>
</reference>
<name>A0A7H9B8M0_ZYGMR</name>
<dbReference type="KEGG" id="zmk:HG535_0H03620"/>
<dbReference type="Proteomes" id="UP000509704">
    <property type="component" value="Chromosome 8"/>
</dbReference>
<evidence type="ECO:0000313" key="2">
    <source>
        <dbReference type="EMBL" id="QLG75035.1"/>
    </source>
</evidence>
<gene>
    <name evidence="2" type="ORF">HG535_0H03620</name>
</gene>
<proteinExistence type="predicted"/>
<organism evidence="2 3">
    <name type="scientific">Zygotorulaspora mrakii</name>
    <name type="common">Zygosaccharomyces mrakii</name>
    <dbReference type="NCBI Taxonomy" id="42260"/>
    <lineage>
        <taxon>Eukaryota</taxon>
        <taxon>Fungi</taxon>
        <taxon>Dikarya</taxon>
        <taxon>Ascomycota</taxon>
        <taxon>Saccharomycotina</taxon>
        <taxon>Saccharomycetes</taxon>
        <taxon>Saccharomycetales</taxon>
        <taxon>Saccharomycetaceae</taxon>
        <taxon>Zygotorulaspora</taxon>
    </lineage>
</organism>
<feature type="region of interest" description="Disordered" evidence="1">
    <location>
        <begin position="355"/>
        <end position="394"/>
    </location>
</feature>
<feature type="compositionally biased region" description="Basic and acidic residues" evidence="1">
    <location>
        <begin position="535"/>
        <end position="553"/>
    </location>
</feature>
<dbReference type="RefSeq" id="XP_037146760.1">
    <property type="nucleotide sequence ID" value="XM_037290865.1"/>
</dbReference>
<feature type="region of interest" description="Disordered" evidence="1">
    <location>
        <begin position="535"/>
        <end position="585"/>
    </location>
</feature>
<feature type="compositionally biased region" description="Low complexity" evidence="1">
    <location>
        <begin position="360"/>
        <end position="378"/>
    </location>
</feature>
<accession>A0A7H9B8M0</accession>
<evidence type="ECO:0000256" key="1">
    <source>
        <dbReference type="SAM" id="MobiDB-lite"/>
    </source>
</evidence>
<dbReference type="AlphaFoldDB" id="A0A7H9B8M0"/>
<evidence type="ECO:0000313" key="3">
    <source>
        <dbReference type="Proteomes" id="UP000509704"/>
    </source>
</evidence>
<dbReference type="OrthoDB" id="4035999at2759"/>